<feature type="region of interest" description="Disordered" evidence="7">
    <location>
        <begin position="61"/>
        <end position="93"/>
    </location>
</feature>
<dbReference type="GO" id="GO:0005524">
    <property type="term" value="F:ATP binding"/>
    <property type="evidence" value="ECO:0007669"/>
    <property type="project" value="UniProtKB-UniRule"/>
</dbReference>
<dbReference type="Pfam" id="PF07714">
    <property type="entry name" value="PK_Tyr_Ser-Thr"/>
    <property type="match status" value="2"/>
</dbReference>
<evidence type="ECO:0000313" key="11">
    <source>
        <dbReference type="Proteomes" id="UP001054857"/>
    </source>
</evidence>
<protein>
    <recommendedName>
        <fullName evidence="9">Protein kinase domain-containing protein</fullName>
    </recommendedName>
</protein>
<keyword evidence="1" id="KW-0723">Serine/threonine-protein kinase</keyword>
<evidence type="ECO:0000256" key="7">
    <source>
        <dbReference type="SAM" id="MobiDB-lite"/>
    </source>
</evidence>
<proteinExistence type="predicted"/>
<keyword evidence="2" id="KW-0808">Transferase</keyword>
<keyword evidence="5 6" id="KW-0067">ATP-binding</keyword>
<dbReference type="PROSITE" id="PS50011">
    <property type="entry name" value="PROTEIN_KINASE_DOM"/>
    <property type="match status" value="1"/>
</dbReference>
<feature type="compositionally biased region" description="Polar residues" evidence="7">
    <location>
        <begin position="73"/>
        <end position="93"/>
    </location>
</feature>
<feature type="binding site" evidence="6">
    <location>
        <position position="574"/>
    </location>
    <ligand>
        <name>ATP</name>
        <dbReference type="ChEBI" id="CHEBI:30616"/>
    </ligand>
</feature>
<sequence length="1116" mass="119507">MATAASPYESQTAVDQLGIITEDATAISMSVCMAAQHPSNGSAARTSPASREDGLTTATMDGALTKQKEEEQPVQTGLSAEEPSSTASGLSKPVSVTASSKPLALRLTSAFPSWFWVALAVFVVVEVLAVTGSVYYARGVNTEARRAAIDITRTSARSIETLLDTLVAPMKSLANLVMTQPHWPTLNATFPTFAEAIYTTNPYYQVELCPYGVVGAMALPWLNLTGQAYWEFLLSFDFGLDLLNPRRGTYQDELDSILQDGNVILMAPWFADGELSEGAFVVRYSIFLPPGEWDMPTPNSFDACPRDICYTQDGRKFWGFANACFAWKTVRKQLSTLTHRGLLYTLAPDHRSANQSYLAFSDPLPSSDCEVVSVDVYGWMSWTFCVEPEGGFGPHWRAGLLVGVTALAVLLAVLTALVLRSRTLAITYLDRQLELNRQLAVAKEEAEEGRRVIEAEKRVMDALLQRQRNLIELFGKEDELLASVGAEGAVDGSEATLAARQRLQLAGCSRGSNLSRESAAMDRIEAVRRQLTVGRTNSKLSSTVNEVKLHEMLGEGTFGKVYRGVWRGTDVAVKTMVLPANMSGAEKREKMAIMEAAISSSLAHPNIVQTYTYFIKTVREEAAAEEEAPPAPAAGILVGAGSSSTSASALGHTFDEPAANKSASPSAQAVHGYEVRLVLEFCDRGCLRDALDGDAFLTSSGVNYRGVLDTAADIAKAMLHLHCADVLHGDLKARNVMLKSSGTEGRGVICKVADFGLAVKMDTVEQTHMSGMYQGTLTHMAPELLLQGRMSKAADVYAFGVTLWELFTGGHAFQGVPRALLGHQITQERRRPPFPPFVPEAYARLAAECWAHRAEDRPTFEVILERLAAMRDTVPGAASPLATYNIGSPPVQASGAGAGAGTAAGGAGAPPGGGALPKLSDGQIANANCNPVFDASGTGSGTRGLLLASTGVESSGGSGSSINWLFARNSHRSPLAAVQEDDRELDVSSQPLPLVPWKQLLQQHHGQQQQQQQQQQQGQQGEQKAGPAQEQPQQQPLQQQQAVNPQNPGQGQQELLGLQGLKPEQPEQLLVPPQGMVLGGIDATDASMQSYVSPVLQPATVAATAAARAEAQLDDA</sequence>
<dbReference type="InterPro" id="IPR000719">
    <property type="entry name" value="Prot_kinase_dom"/>
</dbReference>
<dbReference type="PANTHER" id="PTHR44329:SF214">
    <property type="entry name" value="PROTEIN KINASE DOMAIN-CONTAINING PROTEIN"/>
    <property type="match status" value="1"/>
</dbReference>
<accession>A0AAD3DS89</accession>
<reference evidence="10 11" key="1">
    <citation type="journal article" date="2021" name="Sci. Rep.">
        <title>Genome sequencing of the multicellular alga Astrephomene provides insights into convergent evolution of germ-soma differentiation.</title>
        <authorList>
            <person name="Yamashita S."/>
            <person name="Yamamoto K."/>
            <person name="Matsuzaki R."/>
            <person name="Suzuki S."/>
            <person name="Yamaguchi H."/>
            <person name="Hirooka S."/>
            <person name="Minakuchi Y."/>
            <person name="Miyagishima S."/>
            <person name="Kawachi M."/>
            <person name="Toyoda A."/>
            <person name="Nozaki H."/>
        </authorList>
    </citation>
    <scope>NUCLEOTIDE SEQUENCE [LARGE SCALE GENOMIC DNA]</scope>
    <source>
        <strain evidence="10 11">NIES-4017</strain>
    </source>
</reference>
<dbReference type="GO" id="GO:0004674">
    <property type="term" value="F:protein serine/threonine kinase activity"/>
    <property type="evidence" value="ECO:0007669"/>
    <property type="project" value="UniProtKB-KW"/>
</dbReference>
<dbReference type="InterPro" id="IPR008271">
    <property type="entry name" value="Ser/Thr_kinase_AS"/>
</dbReference>
<evidence type="ECO:0000259" key="9">
    <source>
        <dbReference type="PROSITE" id="PS50011"/>
    </source>
</evidence>
<dbReference type="Proteomes" id="UP001054857">
    <property type="component" value="Unassembled WGS sequence"/>
</dbReference>
<evidence type="ECO:0000256" key="5">
    <source>
        <dbReference type="ARBA" id="ARBA00022840"/>
    </source>
</evidence>
<dbReference type="PRINTS" id="PR00109">
    <property type="entry name" value="TYRKINASE"/>
</dbReference>
<dbReference type="SUPFAM" id="SSF56112">
    <property type="entry name" value="Protein kinase-like (PK-like)"/>
    <property type="match status" value="1"/>
</dbReference>
<evidence type="ECO:0000256" key="8">
    <source>
        <dbReference type="SAM" id="Phobius"/>
    </source>
</evidence>
<feature type="region of interest" description="Disordered" evidence="7">
    <location>
        <begin position="1001"/>
        <end position="1053"/>
    </location>
</feature>
<dbReference type="EMBL" id="BMAR01000017">
    <property type="protein sequence ID" value="GFR47096.1"/>
    <property type="molecule type" value="Genomic_DNA"/>
</dbReference>
<evidence type="ECO:0000256" key="4">
    <source>
        <dbReference type="ARBA" id="ARBA00022777"/>
    </source>
</evidence>
<keyword evidence="4" id="KW-0418">Kinase</keyword>
<dbReference type="InterPro" id="IPR001245">
    <property type="entry name" value="Ser-Thr/Tyr_kinase_cat_dom"/>
</dbReference>
<keyword evidence="11" id="KW-1185">Reference proteome</keyword>
<organism evidence="10 11">
    <name type="scientific">Astrephomene gubernaculifera</name>
    <dbReference type="NCBI Taxonomy" id="47775"/>
    <lineage>
        <taxon>Eukaryota</taxon>
        <taxon>Viridiplantae</taxon>
        <taxon>Chlorophyta</taxon>
        <taxon>core chlorophytes</taxon>
        <taxon>Chlorophyceae</taxon>
        <taxon>CS clade</taxon>
        <taxon>Chlamydomonadales</taxon>
        <taxon>Astrephomenaceae</taxon>
        <taxon>Astrephomene</taxon>
    </lineage>
</organism>
<dbReference type="Gene3D" id="1.10.510.10">
    <property type="entry name" value="Transferase(Phosphotransferase) domain 1"/>
    <property type="match status" value="1"/>
</dbReference>
<feature type="transmembrane region" description="Helical" evidence="8">
    <location>
        <begin position="114"/>
        <end position="137"/>
    </location>
</feature>
<dbReference type="InterPro" id="IPR051681">
    <property type="entry name" value="Ser/Thr_Kinases-Pseudokinases"/>
</dbReference>
<evidence type="ECO:0000313" key="10">
    <source>
        <dbReference type="EMBL" id="GFR47096.1"/>
    </source>
</evidence>
<feature type="domain" description="Protein kinase" evidence="9">
    <location>
        <begin position="547"/>
        <end position="870"/>
    </location>
</feature>
<dbReference type="PROSITE" id="PS00108">
    <property type="entry name" value="PROTEIN_KINASE_ST"/>
    <property type="match status" value="1"/>
</dbReference>
<evidence type="ECO:0000256" key="3">
    <source>
        <dbReference type="ARBA" id="ARBA00022741"/>
    </source>
</evidence>
<dbReference type="Gene3D" id="3.30.200.20">
    <property type="entry name" value="Phosphorylase Kinase, domain 1"/>
    <property type="match status" value="1"/>
</dbReference>
<evidence type="ECO:0000256" key="1">
    <source>
        <dbReference type="ARBA" id="ARBA00022527"/>
    </source>
</evidence>
<evidence type="ECO:0000256" key="2">
    <source>
        <dbReference type="ARBA" id="ARBA00022679"/>
    </source>
</evidence>
<feature type="transmembrane region" description="Helical" evidence="8">
    <location>
        <begin position="398"/>
        <end position="419"/>
    </location>
</feature>
<dbReference type="AlphaFoldDB" id="A0AAD3DS89"/>
<keyword evidence="8" id="KW-0472">Membrane</keyword>
<name>A0AAD3DS89_9CHLO</name>
<dbReference type="InterPro" id="IPR011009">
    <property type="entry name" value="Kinase-like_dom_sf"/>
</dbReference>
<dbReference type="SMART" id="SM00220">
    <property type="entry name" value="S_TKc"/>
    <property type="match status" value="1"/>
</dbReference>
<gene>
    <name evidence="10" type="ORF">Agub_g8666</name>
</gene>
<dbReference type="PROSITE" id="PS00107">
    <property type="entry name" value="PROTEIN_KINASE_ATP"/>
    <property type="match status" value="1"/>
</dbReference>
<comment type="caution">
    <text evidence="10">The sequence shown here is derived from an EMBL/GenBank/DDBJ whole genome shotgun (WGS) entry which is preliminary data.</text>
</comment>
<keyword evidence="8" id="KW-1133">Transmembrane helix</keyword>
<evidence type="ECO:0000256" key="6">
    <source>
        <dbReference type="PROSITE-ProRule" id="PRU10141"/>
    </source>
</evidence>
<keyword evidence="3 6" id="KW-0547">Nucleotide-binding</keyword>
<dbReference type="PANTHER" id="PTHR44329">
    <property type="entry name" value="SERINE/THREONINE-PROTEIN KINASE TNNI3K-RELATED"/>
    <property type="match status" value="1"/>
</dbReference>
<keyword evidence="8" id="KW-0812">Transmembrane</keyword>
<dbReference type="InterPro" id="IPR017441">
    <property type="entry name" value="Protein_kinase_ATP_BS"/>
</dbReference>